<evidence type="ECO:0000313" key="2">
    <source>
        <dbReference type="EMBL" id="GAG01912.1"/>
    </source>
</evidence>
<keyword evidence="1" id="KW-0472">Membrane</keyword>
<keyword evidence="1" id="KW-0812">Transmembrane</keyword>
<sequence>IVAVFKKLVEVVEIVVAVFKYLGSAIAGALAAVAAVAIFNVATVYEDSRWQHEKKKKQDRATRAVMEWSASLTENTQQMLNTTEALKKAAEEIGKIPAPLTEALAEKVKDYAAQDQSRRQNIFSDPQALYGDDYAHTREQDNVYRQAMVNAWANVNAGFELYLQGMSNELDKFLLILDDHNNGMSGKINEFEQRINRATTFWSDALNTAIIFLNEHLALLQKQNYIAPTPPSKPHIVSSTEVIATALNPYDSDNKTAGDIDPDYVPHV</sequence>
<feature type="non-terminal residue" evidence="2">
    <location>
        <position position="1"/>
    </location>
</feature>
<keyword evidence="1" id="KW-1133">Transmembrane helix</keyword>
<accession>X0URN4</accession>
<evidence type="ECO:0000256" key="1">
    <source>
        <dbReference type="SAM" id="Phobius"/>
    </source>
</evidence>
<comment type="caution">
    <text evidence="2">The sequence shown here is derived from an EMBL/GenBank/DDBJ whole genome shotgun (WGS) entry which is preliminary data.</text>
</comment>
<feature type="non-terminal residue" evidence="2">
    <location>
        <position position="268"/>
    </location>
</feature>
<gene>
    <name evidence="2" type="ORF">S01H1_39918</name>
</gene>
<name>X0URN4_9ZZZZ</name>
<organism evidence="2">
    <name type="scientific">marine sediment metagenome</name>
    <dbReference type="NCBI Taxonomy" id="412755"/>
    <lineage>
        <taxon>unclassified sequences</taxon>
        <taxon>metagenomes</taxon>
        <taxon>ecological metagenomes</taxon>
    </lineage>
</organism>
<feature type="transmembrane region" description="Helical" evidence="1">
    <location>
        <begin position="21"/>
        <end position="45"/>
    </location>
</feature>
<reference evidence="2" key="1">
    <citation type="journal article" date="2014" name="Front. Microbiol.">
        <title>High frequency of phylogenetically diverse reductive dehalogenase-homologous genes in deep subseafloor sedimentary metagenomes.</title>
        <authorList>
            <person name="Kawai M."/>
            <person name="Futagami T."/>
            <person name="Toyoda A."/>
            <person name="Takaki Y."/>
            <person name="Nishi S."/>
            <person name="Hori S."/>
            <person name="Arai W."/>
            <person name="Tsubouchi T."/>
            <person name="Morono Y."/>
            <person name="Uchiyama I."/>
            <person name="Ito T."/>
            <person name="Fujiyama A."/>
            <person name="Inagaki F."/>
            <person name="Takami H."/>
        </authorList>
    </citation>
    <scope>NUCLEOTIDE SEQUENCE</scope>
    <source>
        <strain evidence="2">Expedition CK06-06</strain>
    </source>
</reference>
<proteinExistence type="predicted"/>
<dbReference type="AlphaFoldDB" id="X0URN4"/>
<dbReference type="EMBL" id="BARS01025239">
    <property type="protein sequence ID" value="GAG01912.1"/>
    <property type="molecule type" value="Genomic_DNA"/>
</dbReference>
<protein>
    <submittedName>
        <fullName evidence="2">Uncharacterized protein</fullName>
    </submittedName>
</protein>